<name>A0A4S3PUM3_9BACI</name>
<feature type="region of interest" description="Disordered" evidence="1">
    <location>
        <begin position="15"/>
        <end position="35"/>
    </location>
</feature>
<protein>
    <submittedName>
        <fullName evidence="2">Uncharacterized protein</fullName>
    </submittedName>
</protein>
<reference evidence="2 3" key="1">
    <citation type="journal article" date="2019" name="Indoor Air">
        <title>Impacts of indoor surface finishes on bacterial viability.</title>
        <authorList>
            <person name="Hu J."/>
            <person name="Maamar S.B."/>
            <person name="Glawe A.J."/>
            <person name="Gottel N."/>
            <person name="Gilbert J.A."/>
            <person name="Hartmann E.M."/>
        </authorList>
    </citation>
    <scope>NUCLEOTIDE SEQUENCE [LARGE SCALE GENOMIC DNA]</scope>
    <source>
        <strain evidence="2 3">AF060A6</strain>
    </source>
</reference>
<gene>
    <name evidence="2" type="ORF">E1I69_10585</name>
</gene>
<organism evidence="2 3">
    <name type="scientific">Bacillus timonensis</name>
    <dbReference type="NCBI Taxonomy" id="1033734"/>
    <lineage>
        <taxon>Bacteria</taxon>
        <taxon>Bacillati</taxon>
        <taxon>Bacillota</taxon>
        <taxon>Bacilli</taxon>
        <taxon>Bacillales</taxon>
        <taxon>Bacillaceae</taxon>
        <taxon>Bacillus</taxon>
    </lineage>
</organism>
<evidence type="ECO:0000313" key="3">
    <source>
        <dbReference type="Proteomes" id="UP000306477"/>
    </source>
</evidence>
<dbReference type="EMBL" id="SLUB01000015">
    <property type="protein sequence ID" value="THE12632.1"/>
    <property type="molecule type" value="Genomic_DNA"/>
</dbReference>
<accession>A0A4S3PUM3</accession>
<evidence type="ECO:0000313" key="2">
    <source>
        <dbReference type="EMBL" id="THE12632.1"/>
    </source>
</evidence>
<evidence type="ECO:0000256" key="1">
    <source>
        <dbReference type="SAM" id="MobiDB-lite"/>
    </source>
</evidence>
<dbReference type="AlphaFoldDB" id="A0A4S3PUM3"/>
<dbReference type="Proteomes" id="UP000306477">
    <property type="component" value="Unassembled WGS sequence"/>
</dbReference>
<proteinExistence type="predicted"/>
<dbReference type="RefSeq" id="WP_161974879.1">
    <property type="nucleotide sequence ID" value="NZ_SLUB01000015.1"/>
</dbReference>
<sequence>MCPKSRHLQIKESQTIAVMSEDDASSDKGKPNHRGYVRSRGIFRQRKAKILRLCPKSRHLLTKDSQNIAVVSEVEASSDKGKPNHRGYVRSQGIFGQGKAKPSRLCPKSRHLQTKESQTIAVMSEVEASSDKGQPKYHGCVRSRVTPLILEFTLFSKHAVACSTLDRKAIHRQYRTYFQKHILTVQ</sequence>
<keyword evidence="3" id="KW-1185">Reference proteome</keyword>
<comment type="caution">
    <text evidence="2">The sequence shown here is derived from an EMBL/GenBank/DDBJ whole genome shotgun (WGS) entry which is preliminary data.</text>
</comment>